<dbReference type="GeneID" id="116665546"/>
<evidence type="ECO:0000313" key="3">
    <source>
        <dbReference type="RefSeq" id="XP_032341332.1"/>
    </source>
</evidence>
<dbReference type="KEGG" id="cfr:116665546"/>
<accession>A0A8B8TGK5</accession>
<dbReference type="Proteomes" id="UP000694856">
    <property type="component" value="Chromosome 8"/>
</dbReference>
<evidence type="ECO:0000313" key="2">
    <source>
        <dbReference type="Proteomes" id="UP000694856"/>
    </source>
</evidence>
<gene>
    <name evidence="3" type="primary">LOC116665546</name>
</gene>
<dbReference type="RefSeq" id="XP_032341332.1">
    <property type="nucleotide sequence ID" value="XM_032485441.1"/>
</dbReference>
<evidence type="ECO:0000256" key="1">
    <source>
        <dbReference type="SAM" id="MobiDB-lite"/>
    </source>
</evidence>
<dbReference type="AlphaFoldDB" id="A0A8B8TGK5"/>
<sequence length="192" mass="19755">LGLLGSRPRPAPPLPPLLHVLPPFGLCLRRSGEEAPPRPRGPRGPRAAAELVLSWLSPRRRSGRRGAGPVPQPRGRLGWCSRSGGRWAVRGTPSRRRLAWPGGGTAGPRAAVPAPTGSGWGLGPSGAAHVLAGRAGGRGSPAPGAERAMCHGPRRRRLGAGRVCGLAPPRPRCRGARLCCCCLLGAPTAALG</sequence>
<proteinExistence type="predicted"/>
<organism evidence="2 3">
    <name type="scientific">Camelus ferus</name>
    <name type="common">Wild bactrian camel</name>
    <name type="synonym">Camelus bactrianus ferus</name>
    <dbReference type="NCBI Taxonomy" id="419612"/>
    <lineage>
        <taxon>Eukaryota</taxon>
        <taxon>Metazoa</taxon>
        <taxon>Chordata</taxon>
        <taxon>Craniata</taxon>
        <taxon>Vertebrata</taxon>
        <taxon>Euteleostomi</taxon>
        <taxon>Mammalia</taxon>
        <taxon>Eutheria</taxon>
        <taxon>Laurasiatheria</taxon>
        <taxon>Artiodactyla</taxon>
        <taxon>Tylopoda</taxon>
        <taxon>Camelidae</taxon>
        <taxon>Camelus</taxon>
    </lineage>
</organism>
<feature type="region of interest" description="Disordered" evidence="1">
    <location>
        <begin position="59"/>
        <end position="79"/>
    </location>
</feature>
<feature type="non-terminal residue" evidence="3">
    <location>
        <position position="1"/>
    </location>
</feature>
<reference evidence="3" key="1">
    <citation type="submission" date="2025-08" db="UniProtKB">
        <authorList>
            <consortium name="RefSeq"/>
        </authorList>
    </citation>
    <scope>IDENTIFICATION</scope>
    <source>
        <tissue evidence="3">Ear skin</tissue>
    </source>
</reference>
<protein>
    <submittedName>
        <fullName evidence="3">Laforin-like</fullName>
    </submittedName>
</protein>
<keyword evidence="2" id="KW-1185">Reference proteome</keyword>
<name>A0A8B8TGK5_CAMFR</name>